<reference evidence="1" key="1">
    <citation type="submission" date="2023-07" db="EMBL/GenBank/DDBJ databases">
        <title>draft genome sequence of fig (Ficus carica).</title>
        <authorList>
            <person name="Takahashi T."/>
            <person name="Nishimura K."/>
        </authorList>
    </citation>
    <scope>NUCLEOTIDE SEQUENCE</scope>
</reference>
<dbReference type="EMBL" id="BTGU01000025">
    <property type="protein sequence ID" value="GMN47306.1"/>
    <property type="molecule type" value="Genomic_DNA"/>
</dbReference>
<keyword evidence="2" id="KW-1185">Reference proteome</keyword>
<dbReference type="AlphaFoldDB" id="A0AA88D8T6"/>
<organism evidence="1 2">
    <name type="scientific">Ficus carica</name>
    <name type="common">Common fig</name>
    <dbReference type="NCBI Taxonomy" id="3494"/>
    <lineage>
        <taxon>Eukaryota</taxon>
        <taxon>Viridiplantae</taxon>
        <taxon>Streptophyta</taxon>
        <taxon>Embryophyta</taxon>
        <taxon>Tracheophyta</taxon>
        <taxon>Spermatophyta</taxon>
        <taxon>Magnoliopsida</taxon>
        <taxon>eudicotyledons</taxon>
        <taxon>Gunneridae</taxon>
        <taxon>Pentapetalae</taxon>
        <taxon>rosids</taxon>
        <taxon>fabids</taxon>
        <taxon>Rosales</taxon>
        <taxon>Moraceae</taxon>
        <taxon>Ficeae</taxon>
        <taxon>Ficus</taxon>
    </lineage>
</organism>
<gene>
    <name evidence="1" type="ORF">TIFTF001_016480</name>
</gene>
<dbReference type="Proteomes" id="UP001187192">
    <property type="component" value="Unassembled WGS sequence"/>
</dbReference>
<proteinExistence type="predicted"/>
<name>A0AA88D8T6_FICCA</name>
<evidence type="ECO:0000313" key="2">
    <source>
        <dbReference type="Proteomes" id="UP001187192"/>
    </source>
</evidence>
<evidence type="ECO:0000313" key="1">
    <source>
        <dbReference type="EMBL" id="GMN47306.1"/>
    </source>
</evidence>
<protein>
    <submittedName>
        <fullName evidence="1">Uncharacterized protein</fullName>
    </submittedName>
</protein>
<sequence length="48" mass="4645">MAAAVFGGVALWGIFDGLVPNDDGLLVEVVVPTPDADGGSTCVSPSAG</sequence>
<accession>A0AA88D8T6</accession>
<comment type="caution">
    <text evidence="1">The sequence shown here is derived from an EMBL/GenBank/DDBJ whole genome shotgun (WGS) entry which is preliminary data.</text>
</comment>